<feature type="region of interest" description="Disordered" evidence="5">
    <location>
        <begin position="1"/>
        <end position="31"/>
    </location>
</feature>
<dbReference type="Pfam" id="PF13639">
    <property type="entry name" value="zf-RING_2"/>
    <property type="match status" value="1"/>
</dbReference>
<evidence type="ECO:0000313" key="8">
    <source>
        <dbReference type="Proteomes" id="UP000007800"/>
    </source>
</evidence>
<dbReference type="PANTHER" id="PTHR45969:SF69">
    <property type="entry name" value="FINGER DOMAIN PROTEIN, PUTATIVE (AFU_ORTHOLOGUE AFUA_3G12190)-RELATED"/>
    <property type="match status" value="1"/>
</dbReference>
<feature type="region of interest" description="Disordered" evidence="5">
    <location>
        <begin position="85"/>
        <end position="111"/>
    </location>
</feature>
<dbReference type="SMART" id="SM00184">
    <property type="entry name" value="RING"/>
    <property type="match status" value="1"/>
</dbReference>
<dbReference type="OrthoDB" id="21204at2759"/>
<dbReference type="GO" id="GO:0008270">
    <property type="term" value="F:zinc ion binding"/>
    <property type="evidence" value="ECO:0007669"/>
    <property type="project" value="UniProtKB-KW"/>
</dbReference>
<keyword evidence="3" id="KW-0862">Zinc</keyword>
<proteinExistence type="predicted"/>
<name>C5KB90_PERM5</name>
<reference evidence="7 8" key="1">
    <citation type="submission" date="2008-07" db="EMBL/GenBank/DDBJ databases">
        <authorList>
            <person name="El-Sayed N."/>
            <person name="Caler E."/>
            <person name="Inman J."/>
            <person name="Amedeo P."/>
            <person name="Hass B."/>
            <person name="Wortman J."/>
        </authorList>
    </citation>
    <scope>NUCLEOTIDE SEQUENCE [LARGE SCALE GENOMIC DNA]</scope>
    <source>
        <strain evidence="8">ATCC 50983 / TXsc</strain>
    </source>
</reference>
<keyword evidence="1" id="KW-0479">Metal-binding</keyword>
<accession>C5KB90</accession>
<keyword evidence="8" id="KW-1185">Reference proteome</keyword>
<dbReference type="PANTHER" id="PTHR45969">
    <property type="entry name" value="RING ZINC FINGER PROTEIN-RELATED"/>
    <property type="match status" value="1"/>
</dbReference>
<evidence type="ECO:0000313" key="7">
    <source>
        <dbReference type="EMBL" id="EER18416.1"/>
    </source>
</evidence>
<evidence type="ECO:0000256" key="4">
    <source>
        <dbReference type="PROSITE-ProRule" id="PRU00175"/>
    </source>
</evidence>
<dbReference type="RefSeq" id="XP_002786620.1">
    <property type="nucleotide sequence ID" value="XM_002786574.1"/>
</dbReference>
<dbReference type="GeneID" id="9049222"/>
<dbReference type="EMBL" id="GG671811">
    <property type="protein sequence ID" value="EER18416.1"/>
    <property type="molecule type" value="Genomic_DNA"/>
</dbReference>
<feature type="domain" description="RING-type" evidence="6">
    <location>
        <begin position="36"/>
        <end position="79"/>
    </location>
</feature>
<evidence type="ECO:0000256" key="3">
    <source>
        <dbReference type="ARBA" id="ARBA00022833"/>
    </source>
</evidence>
<dbReference type="GO" id="GO:0061630">
    <property type="term" value="F:ubiquitin protein ligase activity"/>
    <property type="evidence" value="ECO:0007669"/>
    <property type="project" value="TreeGrafter"/>
</dbReference>
<dbReference type="Gene3D" id="3.30.40.10">
    <property type="entry name" value="Zinc/RING finger domain, C3HC4 (zinc finger)"/>
    <property type="match status" value="1"/>
</dbReference>
<evidence type="ECO:0000259" key="6">
    <source>
        <dbReference type="PROSITE" id="PS50089"/>
    </source>
</evidence>
<feature type="compositionally biased region" description="Polar residues" evidence="5">
    <location>
        <begin position="94"/>
        <end position="104"/>
    </location>
</feature>
<evidence type="ECO:0000256" key="5">
    <source>
        <dbReference type="SAM" id="MobiDB-lite"/>
    </source>
</evidence>
<dbReference type="InterPro" id="IPR013083">
    <property type="entry name" value="Znf_RING/FYVE/PHD"/>
</dbReference>
<evidence type="ECO:0000256" key="1">
    <source>
        <dbReference type="ARBA" id="ARBA00022723"/>
    </source>
</evidence>
<dbReference type="InParanoid" id="C5KB90"/>
<dbReference type="Proteomes" id="UP000007800">
    <property type="component" value="Unassembled WGS sequence"/>
</dbReference>
<organism evidence="8">
    <name type="scientific">Perkinsus marinus (strain ATCC 50983 / TXsc)</name>
    <dbReference type="NCBI Taxonomy" id="423536"/>
    <lineage>
        <taxon>Eukaryota</taxon>
        <taxon>Sar</taxon>
        <taxon>Alveolata</taxon>
        <taxon>Perkinsozoa</taxon>
        <taxon>Perkinsea</taxon>
        <taxon>Perkinsida</taxon>
        <taxon>Perkinsidae</taxon>
        <taxon>Perkinsus</taxon>
    </lineage>
</organism>
<sequence length="122" mass="13469">MKSVSFNLGADVVSSDEPPSTEGAGEDNESDWTCDCAICLGEFENDEMVCELKCGHIFHEECVHGWFVSSRKPRCPVCRMEVKSEKDDVEDVEQSSNVPEQSVSDLEGSDGLTHRMQPVIAI</sequence>
<gene>
    <name evidence="7" type="ORF">Pmar_PMAR005327</name>
</gene>
<dbReference type="SUPFAM" id="SSF57850">
    <property type="entry name" value="RING/U-box"/>
    <property type="match status" value="1"/>
</dbReference>
<protein>
    <submittedName>
        <fullName evidence="7">RING-H2 finger protein ATL2E, putative</fullName>
    </submittedName>
</protein>
<dbReference type="AlphaFoldDB" id="C5KB90"/>
<keyword evidence="2 4" id="KW-0863">Zinc-finger</keyword>
<dbReference type="InterPro" id="IPR001841">
    <property type="entry name" value="Znf_RING"/>
</dbReference>
<evidence type="ECO:0000256" key="2">
    <source>
        <dbReference type="ARBA" id="ARBA00022771"/>
    </source>
</evidence>
<dbReference type="PROSITE" id="PS50089">
    <property type="entry name" value="ZF_RING_2"/>
    <property type="match status" value="1"/>
</dbReference>
<dbReference type="GO" id="GO:0016567">
    <property type="term" value="P:protein ubiquitination"/>
    <property type="evidence" value="ECO:0007669"/>
    <property type="project" value="TreeGrafter"/>
</dbReference>